<feature type="region of interest" description="Disordered" evidence="1">
    <location>
        <begin position="314"/>
        <end position="351"/>
    </location>
</feature>
<name>F4RFB2_MELLP</name>
<feature type="compositionally biased region" description="Basic and acidic residues" evidence="1">
    <location>
        <begin position="601"/>
        <end position="618"/>
    </location>
</feature>
<feature type="region of interest" description="Disordered" evidence="1">
    <location>
        <begin position="1127"/>
        <end position="1161"/>
    </location>
</feature>
<feature type="compositionally biased region" description="Low complexity" evidence="1">
    <location>
        <begin position="795"/>
        <end position="810"/>
    </location>
</feature>
<feature type="compositionally biased region" description="Basic and acidic residues" evidence="1">
    <location>
        <begin position="1127"/>
        <end position="1136"/>
    </location>
</feature>
<dbReference type="VEuPathDB" id="FungiDB:MELLADRAFT_115879"/>
<feature type="compositionally biased region" description="Polar residues" evidence="1">
    <location>
        <begin position="79"/>
        <end position="103"/>
    </location>
</feature>
<feature type="compositionally biased region" description="Polar residues" evidence="1">
    <location>
        <begin position="273"/>
        <end position="287"/>
    </location>
</feature>
<dbReference type="Pfam" id="PF22602">
    <property type="entry name" value="NXF_NTF2"/>
    <property type="match status" value="1"/>
</dbReference>
<sequence>MPDVSRPAAKPYFEIRCLAPESEAPICQERHCDYRLSRVNAGLYSIFPSKLNQSFMTSQGIPDKPTFLDLRTRPLPSFCAQQSPSGPQETQSASRRSQQTYPSTVKREDAQPNEGNWVPYRLRRPAQPPSIRPISSIPTNQKPFHQSTGNRSTATPSRYHEASRTQGPSHFGRDARNQSGSNPPRQFRSQITHGDVWRSDRQNSIHLHRVNPPSSNRHHDLPLRLDCPIPSSSVVPTTSLPSQPREVQPLTRSPLTTLTNESEATPVTRHQHCQSPPAIQSNTTSPLTFRRDPTCDDVYNSMCRKRPFLGNASSSCQQPLVGQAGAKQRPETPQETGSRSKKPRYNTSSNLQPVRNTNAIASFPMVIVRATLRPGLSMDKCLVLTRCLLGVYGTMQVLYCTLICFLLWGGIITEFTGKVEFENPEDAYEASQAKLIIIPNDVSYKGLKMSVKLYRSHDEEESSTQDLARLSPVIVEEGPPKKEGANATTDLDIIEMDQLDPPLSPGTPPQFSSPGTPPQNSSPRTPPQISSPGTPPLPQEDAQFIYSSPSPAPSNAKDQEDCVREPSEGDNASRQSSISGDTDMKIETSSDIEIVNPKNYGENDHETASSEEQEKVDITNEDIEQEIIEDTTLEGDRQDSLCLSRDSSPTSSHERSLRPMDDIDRIIRKAERKADRKAASADPHCANLTVDPPVVAKDVGETTHNPTSGPSSLPLYEVAFAYPKKCEVNVPDYLKSRHLFELEKVRTLTQEDKRVMTSSWADGYLILRVIDNRSLDGSESSQDIDQLSDGRGPSQATQAKATQQQPTLAASISSSVEAGPSHHSRNSALEPIDLCGDRHVASRSTQHPKWPFAPKATYVDESVHPDLRRSLHDFLSTFFRLWEESRVDLRHLYDQTAIFSNLLAKQGCTSTRVTKNIGWSSIYYSISRLPALSNEPLDNLIVDAWPVPTDPKTVLCIVHGAFAEFPKNIQRAFDRCFVLRPVDTNRDPSEGCLGLIKWIILSDTLTIRKHTVQTNAIISGFNAQCTLTADRLRSVSRSRNKGGQASSTCEDHHSLPSNRRSNQVPPVHDASRPQKTLDQAPQAQRAGSPPALLGDTPIPHDVAIVPAPLIADLTAQLRELRSEIDQLKNRKREEANMRQLPPARPPQRPNQPFRPQPNDSFRVRNTFAYTHRGFGVTKKRYLVPTDMNVHLNVSLRGDVLSWDKRDRSKVQLLLPGPSATEIVDAACYSAPHKTLILGSRSSNTGRSYKSSQVSLIKFNRPAKNEKQIMLWKAVNGKVDVIKRFTEHKSAIQAPTNEYITMVTTGNKTPDYQFRLCDIRGNRPAINFGFGEDPNFKGFESPVETYRKGGIRDNYFVYPDGQVGGLKIWDLRSTRGQLMKVGTSVGIHALFESRKTVVLLEKETLRYIEFQ</sequence>
<accession>F4RFB2</accession>
<dbReference type="Proteomes" id="UP000001072">
    <property type="component" value="Unassembled WGS sequence"/>
</dbReference>
<evidence type="ECO:0000259" key="2">
    <source>
        <dbReference type="PROSITE" id="PS50177"/>
    </source>
</evidence>
<dbReference type="SUPFAM" id="SSF54427">
    <property type="entry name" value="NTF2-like"/>
    <property type="match status" value="1"/>
</dbReference>
<dbReference type="RefSeq" id="XP_007407940.1">
    <property type="nucleotide sequence ID" value="XM_007407878.1"/>
</dbReference>
<dbReference type="PROSITE" id="PS50177">
    <property type="entry name" value="NTF2_DOMAIN"/>
    <property type="match status" value="1"/>
</dbReference>
<dbReference type="HOGENOM" id="CLU_253722_0_0_1"/>
<feature type="region of interest" description="Disordered" evidence="1">
    <location>
        <begin position="76"/>
        <end position="197"/>
    </location>
</feature>
<feature type="compositionally biased region" description="Basic and acidic residues" evidence="1">
    <location>
        <begin position="557"/>
        <end position="567"/>
    </location>
</feature>
<feature type="region of interest" description="Disordered" evidence="1">
    <location>
        <begin position="1036"/>
        <end position="1099"/>
    </location>
</feature>
<feature type="region of interest" description="Disordered" evidence="1">
    <location>
        <begin position="268"/>
        <end position="291"/>
    </location>
</feature>
<feature type="compositionally biased region" description="Polar residues" evidence="1">
    <location>
        <begin position="509"/>
        <end position="532"/>
    </location>
</feature>
<keyword evidence="4" id="KW-1185">Reference proteome</keyword>
<feature type="compositionally biased region" description="Pro residues" evidence="1">
    <location>
        <begin position="1142"/>
        <end position="1155"/>
    </location>
</feature>
<dbReference type="GeneID" id="18925708"/>
<feature type="region of interest" description="Disordered" evidence="1">
    <location>
        <begin position="458"/>
        <end position="657"/>
    </location>
</feature>
<feature type="region of interest" description="Disordered" evidence="1">
    <location>
        <begin position="232"/>
        <end position="251"/>
    </location>
</feature>
<dbReference type="InterPro" id="IPR018222">
    <property type="entry name" value="Nuclear_transport_factor_2_euk"/>
</dbReference>
<dbReference type="InterPro" id="IPR032710">
    <property type="entry name" value="NTF2-like_dom_sf"/>
</dbReference>
<protein>
    <recommendedName>
        <fullName evidence="2">NTF2 domain-containing protein</fullName>
    </recommendedName>
</protein>
<dbReference type="OrthoDB" id="2503591at2759"/>
<feature type="region of interest" description="Disordered" evidence="1">
    <location>
        <begin position="776"/>
        <end position="829"/>
    </location>
</feature>
<feature type="compositionally biased region" description="Acidic residues" evidence="1">
    <location>
        <begin position="619"/>
        <end position="633"/>
    </location>
</feature>
<feature type="compositionally biased region" description="Polar residues" evidence="1">
    <location>
        <begin position="177"/>
        <end position="192"/>
    </location>
</feature>
<dbReference type="InterPro" id="IPR002075">
    <property type="entry name" value="NTF2_dom"/>
</dbReference>
<evidence type="ECO:0000313" key="3">
    <source>
        <dbReference type="EMBL" id="EGG08966.1"/>
    </source>
</evidence>
<feature type="domain" description="NTF2" evidence="2">
    <location>
        <begin position="870"/>
        <end position="1007"/>
    </location>
</feature>
<dbReference type="InParanoid" id="F4RFB2"/>
<dbReference type="STRING" id="747676.F4RFB2"/>
<proteinExistence type="predicted"/>
<evidence type="ECO:0000313" key="4">
    <source>
        <dbReference type="Proteomes" id="UP000001072"/>
    </source>
</evidence>
<reference evidence="4" key="1">
    <citation type="journal article" date="2011" name="Proc. Natl. Acad. Sci. U.S.A.">
        <title>Obligate biotrophy features unraveled by the genomic analysis of rust fungi.</title>
        <authorList>
            <person name="Duplessis S."/>
            <person name="Cuomo C.A."/>
            <person name="Lin Y.-C."/>
            <person name="Aerts A."/>
            <person name="Tisserant E."/>
            <person name="Veneault-Fourrey C."/>
            <person name="Joly D.L."/>
            <person name="Hacquard S."/>
            <person name="Amselem J."/>
            <person name="Cantarel B.L."/>
            <person name="Chiu R."/>
            <person name="Coutinho P.M."/>
            <person name="Feau N."/>
            <person name="Field M."/>
            <person name="Frey P."/>
            <person name="Gelhaye E."/>
            <person name="Goldberg J."/>
            <person name="Grabherr M.G."/>
            <person name="Kodira C.D."/>
            <person name="Kohler A."/>
            <person name="Kuees U."/>
            <person name="Lindquist E.A."/>
            <person name="Lucas S.M."/>
            <person name="Mago R."/>
            <person name="Mauceli E."/>
            <person name="Morin E."/>
            <person name="Murat C."/>
            <person name="Pangilinan J.L."/>
            <person name="Park R."/>
            <person name="Pearson M."/>
            <person name="Quesneville H."/>
            <person name="Rouhier N."/>
            <person name="Sakthikumar S."/>
            <person name="Salamov A.A."/>
            <person name="Schmutz J."/>
            <person name="Selles B."/>
            <person name="Shapiro H."/>
            <person name="Tanguay P."/>
            <person name="Tuskan G.A."/>
            <person name="Henrissat B."/>
            <person name="Van de Peer Y."/>
            <person name="Rouze P."/>
            <person name="Ellis J.G."/>
            <person name="Dodds P.N."/>
            <person name="Schein J.E."/>
            <person name="Zhong S."/>
            <person name="Hamelin R.C."/>
            <person name="Grigoriev I.V."/>
            <person name="Szabo L.J."/>
            <person name="Martin F."/>
        </authorList>
    </citation>
    <scope>NUCLEOTIDE SEQUENCE [LARGE SCALE GENOMIC DNA]</scope>
    <source>
        <strain evidence="4">98AG31 / pathotype 3-4-7</strain>
    </source>
</reference>
<feature type="compositionally biased region" description="Polar residues" evidence="1">
    <location>
        <begin position="139"/>
        <end position="156"/>
    </location>
</feature>
<feature type="compositionally biased region" description="Polar residues" evidence="1">
    <location>
        <begin position="1073"/>
        <end position="1082"/>
    </location>
</feature>
<dbReference type="EMBL" id="GL883099">
    <property type="protein sequence ID" value="EGG08966.1"/>
    <property type="molecule type" value="Genomic_DNA"/>
</dbReference>
<dbReference type="KEGG" id="mlr:MELLADRAFT_115879"/>
<feature type="compositionally biased region" description="Low complexity" evidence="1">
    <location>
        <begin position="232"/>
        <end position="244"/>
    </location>
</feature>
<feature type="compositionally biased region" description="Polar residues" evidence="1">
    <location>
        <begin position="570"/>
        <end position="580"/>
    </location>
</feature>
<dbReference type="Gene3D" id="3.10.450.50">
    <property type="match status" value="1"/>
</dbReference>
<feature type="compositionally biased region" description="Polar residues" evidence="1">
    <location>
        <begin position="1055"/>
        <end position="1064"/>
    </location>
</feature>
<evidence type="ECO:0000256" key="1">
    <source>
        <dbReference type="SAM" id="MobiDB-lite"/>
    </source>
</evidence>
<dbReference type="eggNOG" id="ENOG502RDMK">
    <property type="taxonomic scope" value="Eukaryota"/>
</dbReference>
<gene>
    <name evidence="3" type="ORF">MELLADRAFT_115879</name>
</gene>
<organism evidence="4">
    <name type="scientific">Melampsora larici-populina (strain 98AG31 / pathotype 3-4-7)</name>
    <name type="common">Poplar leaf rust fungus</name>
    <dbReference type="NCBI Taxonomy" id="747676"/>
    <lineage>
        <taxon>Eukaryota</taxon>
        <taxon>Fungi</taxon>
        <taxon>Dikarya</taxon>
        <taxon>Basidiomycota</taxon>
        <taxon>Pucciniomycotina</taxon>
        <taxon>Pucciniomycetes</taxon>
        <taxon>Pucciniales</taxon>
        <taxon>Melampsoraceae</taxon>
        <taxon>Melampsora</taxon>
    </lineage>
</organism>